<evidence type="ECO:0000259" key="1">
    <source>
        <dbReference type="PROSITE" id="PS50830"/>
    </source>
</evidence>
<dbReference type="EMBL" id="AP023361">
    <property type="protein sequence ID" value="BCJ91423.1"/>
    <property type="molecule type" value="Genomic_DNA"/>
</dbReference>
<dbReference type="SUPFAM" id="SSF50199">
    <property type="entry name" value="Staphylococcal nuclease"/>
    <property type="match status" value="1"/>
</dbReference>
<protein>
    <submittedName>
        <fullName evidence="2">Nuclease</fullName>
    </submittedName>
</protein>
<keyword evidence="3" id="KW-1185">Reference proteome</keyword>
<gene>
    <name evidence="2" type="ORF">IZ6_21580</name>
</gene>
<feature type="domain" description="TNase-like" evidence="1">
    <location>
        <begin position="64"/>
        <end position="167"/>
    </location>
</feature>
<dbReference type="InterPro" id="IPR035437">
    <property type="entry name" value="SNase_OB-fold_sf"/>
</dbReference>
<dbReference type="KEGG" id="tso:IZ6_21580"/>
<sequence length="167" mass="18411">MIDLIRAAGLKPAGKFSFLSLAVTLALAVTALAGWLVLEDREALAVASAPSFSICKKTPYENCVVDGDTFYLGREPIRIADIDAPEVHPARCPYEAELGAMATKRLRDILNARPFELQPYERDTDKYGRKLRVVAQGGYSVGGMLVMEGLARTWTGHRRPWCDEQAI</sequence>
<dbReference type="Gene3D" id="2.40.50.90">
    <property type="match status" value="1"/>
</dbReference>
<dbReference type="Pfam" id="PF00565">
    <property type="entry name" value="SNase"/>
    <property type="match status" value="1"/>
</dbReference>
<dbReference type="InterPro" id="IPR016071">
    <property type="entry name" value="Staphylococal_nuclease_OB-fold"/>
</dbReference>
<dbReference type="Proteomes" id="UP000515317">
    <property type="component" value="Chromosome"/>
</dbReference>
<dbReference type="AlphaFoldDB" id="A0A6S6QJG4"/>
<evidence type="ECO:0000313" key="2">
    <source>
        <dbReference type="EMBL" id="BCJ91423.1"/>
    </source>
</evidence>
<dbReference type="RefSeq" id="WP_222875069.1">
    <property type="nucleotide sequence ID" value="NZ_AP023361.1"/>
</dbReference>
<reference evidence="2 3" key="1">
    <citation type="submission" date="2020-08" db="EMBL/GenBank/DDBJ databases">
        <title>Genome sequence of Rhizobiales bacterium strain IZ6.</title>
        <authorList>
            <person name="Nakai R."/>
            <person name="Naganuma T."/>
        </authorList>
    </citation>
    <scope>NUCLEOTIDE SEQUENCE [LARGE SCALE GENOMIC DNA]</scope>
    <source>
        <strain evidence="2 3">IZ6</strain>
    </source>
</reference>
<name>A0A6S6QJG4_9HYPH</name>
<evidence type="ECO:0000313" key="3">
    <source>
        <dbReference type="Proteomes" id="UP000515317"/>
    </source>
</evidence>
<accession>A0A6S6QJG4</accession>
<dbReference type="PROSITE" id="PS50830">
    <property type="entry name" value="TNASE_3"/>
    <property type="match status" value="1"/>
</dbReference>
<proteinExistence type="predicted"/>
<organism evidence="2 3">
    <name type="scientific">Terrihabitans soli</name>
    <dbReference type="NCBI Taxonomy" id="708113"/>
    <lineage>
        <taxon>Bacteria</taxon>
        <taxon>Pseudomonadati</taxon>
        <taxon>Pseudomonadota</taxon>
        <taxon>Alphaproteobacteria</taxon>
        <taxon>Hyphomicrobiales</taxon>
        <taxon>Terrihabitans</taxon>
    </lineage>
</organism>